<protein>
    <submittedName>
        <fullName evidence="1">Uncharacterized protein</fullName>
    </submittedName>
</protein>
<gene>
    <name evidence="1" type="ORF">AKJ51_04925</name>
</gene>
<organism evidence="1 2">
    <name type="scientific">candidate division MSBL1 archaeon SCGC-AAA382A20</name>
    <dbReference type="NCBI Taxonomy" id="1698280"/>
    <lineage>
        <taxon>Archaea</taxon>
        <taxon>Methanobacteriati</taxon>
        <taxon>Methanobacteriota</taxon>
        <taxon>candidate division MSBL1</taxon>
    </lineage>
</organism>
<evidence type="ECO:0000313" key="1">
    <source>
        <dbReference type="EMBL" id="KXB05587.1"/>
    </source>
</evidence>
<dbReference type="EMBL" id="LHYE01000088">
    <property type="protein sequence ID" value="KXB05587.1"/>
    <property type="molecule type" value="Genomic_DNA"/>
</dbReference>
<comment type="caution">
    <text evidence="1">The sequence shown here is derived from an EMBL/GenBank/DDBJ whole genome shotgun (WGS) entry which is preliminary data.</text>
</comment>
<proteinExistence type="predicted"/>
<accession>A0A133VGM8</accession>
<dbReference type="Proteomes" id="UP000070263">
    <property type="component" value="Unassembled WGS sequence"/>
</dbReference>
<dbReference type="AlphaFoldDB" id="A0A133VGM8"/>
<name>A0A133VGM8_9EURY</name>
<keyword evidence="2" id="KW-1185">Reference proteome</keyword>
<evidence type="ECO:0000313" key="2">
    <source>
        <dbReference type="Proteomes" id="UP000070263"/>
    </source>
</evidence>
<sequence>DDTSPEAHRIMIEGYRKMAPHEKMEQVNALTRNVREMALARIRREHPDCSEREMKLRLASLWLDRETMIKVFDWDPEEEGY</sequence>
<feature type="non-terminal residue" evidence="1">
    <location>
        <position position="1"/>
    </location>
</feature>
<reference evidence="1 2" key="1">
    <citation type="journal article" date="2016" name="Sci. Rep.">
        <title>Metabolic traits of an uncultured archaeal lineage -MSBL1- from brine pools of the Red Sea.</title>
        <authorList>
            <person name="Mwirichia R."/>
            <person name="Alam I."/>
            <person name="Rashid M."/>
            <person name="Vinu M."/>
            <person name="Ba-Alawi W."/>
            <person name="Anthony Kamau A."/>
            <person name="Kamanda Ngugi D."/>
            <person name="Goker M."/>
            <person name="Klenk H.P."/>
            <person name="Bajic V."/>
            <person name="Stingl U."/>
        </authorList>
    </citation>
    <scope>NUCLEOTIDE SEQUENCE [LARGE SCALE GENOMIC DNA]</scope>
    <source>
        <strain evidence="1">SCGC-AAA382A20</strain>
    </source>
</reference>